<accession>A0A1I0YUN0</accession>
<feature type="domain" description="VOC" evidence="1">
    <location>
        <begin position="5"/>
        <end position="127"/>
    </location>
</feature>
<dbReference type="SUPFAM" id="SSF54593">
    <property type="entry name" value="Glyoxalase/Bleomycin resistance protein/Dihydroxybiphenyl dioxygenase"/>
    <property type="match status" value="1"/>
</dbReference>
<dbReference type="OrthoDB" id="9794917at2"/>
<dbReference type="Gene3D" id="3.10.180.10">
    <property type="entry name" value="2,3-Dihydroxybiphenyl 1,2-Dioxygenase, domain 1"/>
    <property type="match status" value="1"/>
</dbReference>
<dbReference type="AlphaFoldDB" id="A0A1I0YUN0"/>
<dbReference type="Pfam" id="PF00903">
    <property type="entry name" value="Glyoxalase"/>
    <property type="match status" value="1"/>
</dbReference>
<reference evidence="3" key="1">
    <citation type="submission" date="2016-10" db="EMBL/GenBank/DDBJ databases">
        <authorList>
            <person name="Varghese N."/>
            <person name="Submissions S."/>
        </authorList>
    </citation>
    <scope>NUCLEOTIDE SEQUENCE [LARGE SCALE GENOMIC DNA]</scope>
    <source>
        <strain evidence="3">CGMCC 4.3568</strain>
    </source>
</reference>
<evidence type="ECO:0000259" key="1">
    <source>
        <dbReference type="PROSITE" id="PS51819"/>
    </source>
</evidence>
<dbReference type="InterPro" id="IPR037523">
    <property type="entry name" value="VOC_core"/>
</dbReference>
<dbReference type="PANTHER" id="PTHR36437">
    <property type="entry name" value="GLYOXALASE/BLEOMYCIN RESISTANCE PROTEIN/DIOXYGENASE"/>
    <property type="match status" value="1"/>
</dbReference>
<evidence type="ECO:0000313" key="2">
    <source>
        <dbReference type="EMBL" id="SFB16994.1"/>
    </source>
</evidence>
<dbReference type="EMBL" id="FOKG01000005">
    <property type="protein sequence ID" value="SFB16994.1"/>
    <property type="molecule type" value="Genomic_DNA"/>
</dbReference>
<dbReference type="PROSITE" id="PS51819">
    <property type="entry name" value="VOC"/>
    <property type="match status" value="1"/>
</dbReference>
<dbReference type="InterPro" id="IPR029068">
    <property type="entry name" value="Glyas_Bleomycin-R_OHBP_Dase"/>
</dbReference>
<dbReference type="InterPro" id="IPR004360">
    <property type="entry name" value="Glyas_Fos-R_dOase_dom"/>
</dbReference>
<organism evidence="2 3">
    <name type="scientific">Amycolatopsis marina</name>
    <dbReference type="NCBI Taxonomy" id="490629"/>
    <lineage>
        <taxon>Bacteria</taxon>
        <taxon>Bacillati</taxon>
        <taxon>Actinomycetota</taxon>
        <taxon>Actinomycetes</taxon>
        <taxon>Pseudonocardiales</taxon>
        <taxon>Pseudonocardiaceae</taxon>
        <taxon>Amycolatopsis</taxon>
    </lineage>
</organism>
<dbReference type="STRING" id="490629.SAMN05216266_105342"/>
<dbReference type="Proteomes" id="UP000243799">
    <property type="component" value="Unassembled WGS sequence"/>
</dbReference>
<dbReference type="PANTHER" id="PTHR36437:SF2">
    <property type="entry name" value="GLYOXALASE_BLEOMYCIN RESISTANCE PROTEIN_DIOXYGENASE"/>
    <property type="match status" value="1"/>
</dbReference>
<name>A0A1I0YUN0_9PSEU</name>
<dbReference type="RefSeq" id="WP_091672657.1">
    <property type="nucleotide sequence ID" value="NZ_FOKG01000005.1"/>
</dbReference>
<evidence type="ECO:0000313" key="3">
    <source>
        <dbReference type="Proteomes" id="UP000243799"/>
    </source>
</evidence>
<proteinExistence type="predicted"/>
<protein>
    <recommendedName>
        <fullName evidence="1">VOC domain-containing protein</fullName>
    </recommendedName>
</protein>
<gene>
    <name evidence="2" type="ORF">SAMN05216266_105342</name>
</gene>
<sequence>MPIRGVSKVVIGVRDQERARRFWAETIGFAVTTDMPYGDSDRWVELTSADGRTVLVLSPDPDDQMRFPVRDGVPTANFFFYADDVVATHAELSAKGVEFPSTPTHQPWGWWAMFADTEGNHFALQQRDQQPTG</sequence>
<keyword evidence="3" id="KW-1185">Reference proteome</keyword>